<evidence type="ECO:0000256" key="1">
    <source>
        <dbReference type="ARBA" id="ARBA00022714"/>
    </source>
</evidence>
<dbReference type="EMBL" id="RYZR01000001">
    <property type="protein sequence ID" value="RUL67143.1"/>
    <property type="molecule type" value="Genomic_DNA"/>
</dbReference>
<dbReference type="Gene3D" id="1.20.1260.10">
    <property type="match status" value="1"/>
</dbReference>
<reference evidence="7 8" key="1">
    <citation type="submission" date="2018-12" db="EMBL/GenBank/DDBJ databases">
        <title>Dyella dinghuensis sp. nov. DHOA06 and Dyella choica sp. nov. 4M-K27, isolated from forest soil.</title>
        <authorList>
            <person name="Qiu L.-H."/>
            <person name="Gao Z.-H."/>
        </authorList>
    </citation>
    <scope>NUCLEOTIDE SEQUENCE [LARGE SCALE GENOMIC DNA]</scope>
    <source>
        <strain evidence="7 8">DHOA06</strain>
    </source>
</reference>
<proteinExistence type="predicted"/>
<dbReference type="Proteomes" id="UP000267077">
    <property type="component" value="Unassembled WGS sequence"/>
</dbReference>
<dbReference type="Pfam" id="PF12902">
    <property type="entry name" value="Ferritin-like"/>
    <property type="match status" value="1"/>
</dbReference>
<keyword evidence="2" id="KW-0479">Metal-binding</keyword>
<dbReference type="SMART" id="SM00704">
    <property type="entry name" value="ZnF_CDGSH"/>
    <property type="match status" value="2"/>
</dbReference>
<dbReference type="GO" id="GO:0046872">
    <property type="term" value="F:metal ion binding"/>
    <property type="evidence" value="ECO:0007669"/>
    <property type="project" value="UniProtKB-KW"/>
</dbReference>
<gene>
    <name evidence="7" type="ORF">EKH79_00620</name>
</gene>
<feature type="domain" description="Iron-binding zinc finger CDGSH type" evidence="6">
    <location>
        <begin position="625"/>
        <end position="662"/>
    </location>
</feature>
<dbReference type="PANTHER" id="PTHR46491">
    <property type="entry name" value="CDGSH IRON SULFUR DOMAIN PROTEIN HOMOLOG"/>
    <property type="match status" value="1"/>
</dbReference>
<name>A0A432LXW6_9GAMM</name>
<organism evidence="7 8">
    <name type="scientific">Dyella dinghuensis</name>
    <dbReference type="NCBI Taxonomy" id="1920169"/>
    <lineage>
        <taxon>Bacteria</taxon>
        <taxon>Pseudomonadati</taxon>
        <taxon>Pseudomonadota</taxon>
        <taxon>Gammaproteobacteria</taxon>
        <taxon>Lysobacterales</taxon>
        <taxon>Rhodanobacteraceae</taxon>
        <taxon>Dyella</taxon>
    </lineage>
</organism>
<dbReference type="InterPro" id="IPR018967">
    <property type="entry name" value="FeS-contain_CDGSH-typ"/>
</dbReference>
<dbReference type="PANTHER" id="PTHR46491:SF3">
    <property type="entry name" value="CDGSH IRON-SULFUR DOMAIN-CONTAINING PROTEIN 3, MITOCHONDRIAL"/>
    <property type="match status" value="1"/>
</dbReference>
<dbReference type="InterPro" id="IPR052950">
    <property type="entry name" value="CISD"/>
</dbReference>
<dbReference type="GO" id="GO:0005737">
    <property type="term" value="C:cytoplasm"/>
    <property type="evidence" value="ECO:0007669"/>
    <property type="project" value="UniProtKB-ARBA"/>
</dbReference>
<evidence type="ECO:0000259" key="6">
    <source>
        <dbReference type="SMART" id="SM00704"/>
    </source>
</evidence>
<evidence type="ECO:0000256" key="3">
    <source>
        <dbReference type="ARBA" id="ARBA00023004"/>
    </source>
</evidence>
<keyword evidence="4" id="KW-0411">Iron-sulfur</keyword>
<dbReference type="InterPro" id="IPR012347">
    <property type="entry name" value="Ferritin-like"/>
</dbReference>
<dbReference type="Gene3D" id="3.40.5.90">
    <property type="entry name" value="CDGSH iron-sulfur domain, mitoNEET-type"/>
    <property type="match status" value="2"/>
</dbReference>
<sequence>MEPAMDQPVSIAPPPTREIALHALYEAAELEHCLMCTYLYAAFSLKCSVDEGLTAEQLEAVKRWRRLILEVATEEMGHLLAVWNITVAIGGAPRVGRSNFPLDPGYLPAGMVVKLAPFNMETLQHFIYLERPTDSKEPDGEGFAPERYFTRSTAGIHLTPMGKDYDTVGVFYERLSWGLTRLAEVFGESATMCGDPSLQLCETDVALTGAKRVICVKTALAAFDAIVRQGEGAQENTLDSHYHKFESIRAEYQAILAADPTFAPAFPAATNPVLRKPPRPEGRVWLEDPRAIATVDLANASYGLMQRLLAYVYAVPSHDPDKALALDLSIGLMHAIVPLAERAARLPAGPSNPNCHAGMSFITVRDASALPPGPSARRFFCERFKQLAEAAERTRDPNDPRTAQAASVLAKLQQRAEQGFDLSRPPPYAAAAAAPATAAPPAPKDVPATSVQDGVEQVEGEKLTLLYEGKRCIHARFCVTGAPTVFLANVKGAWLYPDTMDVERLVDIAHACPSGAIRYRRKDGRPDETAPPVNLAATREAGPYAFRGDLRINGSFAGYRATLCRCGASKNKPFCDGSHHDIHFDATGEPATSTSPETLATRDGPLQIDPQTNGPLKVCGNLEITSGTGRMVTRMTNAFLCRCGHSQNKPFCDGSHAKVGFIAD</sequence>
<comment type="caution">
    <text evidence="7">The sequence shown here is derived from an EMBL/GenBank/DDBJ whole genome shotgun (WGS) entry which is preliminary data.</text>
</comment>
<feature type="domain" description="Iron-binding zinc finger CDGSH type" evidence="6">
    <location>
        <begin position="541"/>
        <end position="585"/>
    </location>
</feature>
<keyword evidence="1" id="KW-0001">2Fe-2S</keyword>
<dbReference type="Pfam" id="PF09360">
    <property type="entry name" value="zf-CDGSH"/>
    <property type="match status" value="2"/>
</dbReference>
<protein>
    <recommendedName>
        <fullName evidence="6">Iron-binding zinc finger CDGSH type domain-containing protein</fullName>
    </recommendedName>
</protein>
<keyword evidence="3" id="KW-0408">Iron</keyword>
<dbReference type="InterPro" id="IPR042216">
    <property type="entry name" value="MitoNEET_CISD"/>
</dbReference>
<evidence type="ECO:0000313" key="8">
    <source>
        <dbReference type="Proteomes" id="UP000267077"/>
    </source>
</evidence>
<evidence type="ECO:0000256" key="5">
    <source>
        <dbReference type="SAM" id="MobiDB-lite"/>
    </source>
</evidence>
<feature type="region of interest" description="Disordered" evidence="5">
    <location>
        <begin position="421"/>
        <end position="453"/>
    </location>
</feature>
<keyword evidence="8" id="KW-1185">Reference proteome</keyword>
<dbReference type="InterPro" id="IPR010693">
    <property type="entry name" value="Divergent_4Fe-4S_mono-cluster"/>
</dbReference>
<evidence type="ECO:0000313" key="7">
    <source>
        <dbReference type="EMBL" id="RUL67143.1"/>
    </source>
</evidence>
<accession>A0A432LXW6</accession>
<dbReference type="GO" id="GO:0051537">
    <property type="term" value="F:2 iron, 2 sulfur cluster binding"/>
    <property type="evidence" value="ECO:0007669"/>
    <property type="project" value="UniProtKB-KW"/>
</dbReference>
<dbReference type="AlphaFoldDB" id="A0A432LXW6"/>
<evidence type="ECO:0000256" key="2">
    <source>
        <dbReference type="ARBA" id="ARBA00022723"/>
    </source>
</evidence>
<dbReference type="InterPro" id="IPR026820">
    <property type="entry name" value="VioB/RebD_dom"/>
</dbReference>
<dbReference type="Pfam" id="PF06902">
    <property type="entry name" value="Fer4_19"/>
    <property type="match status" value="1"/>
</dbReference>
<evidence type="ECO:0000256" key="4">
    <source>
        <dbReference type="ARBA" id="ARBA00023014"/>
    </source>
</evidence>